<accession>A0A517T4Y6</accession>
<dbReference type="CDD" id="cd11304">
    <property type="entry name" value="Cadherin_repeat"/>
    <property type="match status" value="1"/>
</dbReference>
<dbReference type="InterPro" id="IPR002126">
    <property type="entry name" value="Cadherin-like_dom"/>
</dbReference>
<feature type="domain" description="Cadherin" evidence="2">
    <location>
        <begin position="12"/>
        <end position="102"/>
    </location>
</feature>
<evidence type="ECO:0000313" key="4">
    <source>
        <dbReference type="Proteomes" id="UP000319976"/>
    </source>
</evidence>
<dbReference type="InterPro" id="IPR015919">
    <property type="entry name" value="Cadherin-like_sf"/>
</dbReference>
<keyword evidence="4" id="KW-1185">Reference proteome</keyword>
<dbReference type="RefSeq" id="WP_145259747.1">
    <property type="nucleotide sequence ID" value="NZ_CP036316.1"/>
</dbReference>
<dbReference type="GO" id="GO:0016020">
    <property type="term" value="C:membrane"/>
    <property type="evidence" value="ECO:0007669"/>
    <property type="project" value="InterPro"/>
</dbReference>
<proteinExistence type="predicted"/>
<dbReference type="KEGG" id="chya:V22_06500"/>
<gene>
    <name evidence="3" type="ORF">V22_06500</name>
</gene>
<protein>
    <submittedName>
        <fullName evidence="3">Cadherin domain protein</fullName>
    </submittedName>
</protein>
<dbReference type="SUPFAM" id="SSF49313">
    <property type="entry name" value="Cadherin-like"/>
    <property type="match status" value="1"/>
</dbReference>
<dbReference type="Proteomes" id="UP000319976">
    <property type="component" value="Chromosome"/>
</dbReference>
<dbReference type="AlphaFoldDB" id="A0A517T4Y6"/>
<organism evidence="3 4">
    <name type="scientific">Calycomorphotria hydatis</name>
    <dbReference type="NCBI Taxonomy" id="2528027"/>
    <lineage>
        <taxon>Bacteria</taxon>
        <taxon>Pseudomonadati</taxon>
        <taxon>Planctomycetota</taxon>
        <taxon>Planctomycetia</taxon>
        <taxon>Planctomycetales</taxon>
        <taxon>Planctomycetaceae</taxon>
        <taxon>Calycomorphotria</taxon>
    </lineage>
</organism>
<reference evidence="3 4" key="1">
    <citation type="submission" date="2019-02" db="EMBL/GenBank/DDBJ databases">
        <title>Deep-cultivation of Planctomycetes and their phenomic and genomic characterization uncovers novel biology.</title>
        <authorList>
            <person name="Wiegand S."/>
            <person name="Jogler M."/>
            <person name="Boedeker C."/>
            <person name="Pinto D."/>
            <person name="Vollmers J."/>
            <person name="Rivas-Marin E."/>
            <person name="Kohn T."/>
            <person name="Peeters S.H."/>
            <person name="Heuer A."/>
            <person name="Rast P."/>
            <person name="Oberbeckmann S."/>
            <person name="Bunk B."/>
            <person name="Jeske O."/>
            <person name="Meyerdierks A."/>
            <person name="Storesund J.E."/>
            <person name="Kallscheuer N."/>
            <person name="Luecker S."/>
            <person name="Lage O.M."/>
            <person name="Pohl T."/>
            <person name="Merkel B.J."/>
            <person name="Hornburger P."/>
            <person name="Mueller R.-W."/>
            <person name="Bruemmer F."/>
            <person name="Labrenz M."/>
            <person name="Spormann A.M."/>
            <person name="Op den Camp H."/>
            <person name="Overmann J."/>
            <person name="Amann R."/>
            <person name="Jetten M.S.M."/>
            <person name="Mascher T."/>
            <person name="Medema M.H."/>
            <person name="Devos D.P."/>
            <person name="Kaster A.-K."/>
            <person name="Ovreas L."/>
            <person name="Rohde M."/>
            <person name="Galperin M.Y."/>
            <person name="Jogler C."/>
        </authorList>
    </citation>
    <scope>NUCLEOTIDE SEQUENCE [LARGE SCALE GENOMIC DNA]</scope>
    <source>
        <strain evidence="3 4">V22</strain>
    </source>
</reference>
<evidence type="ECO:0000256" key="1">
    <source>
        <dbReference type="SAM" id="MobiDB-lite"/>
    </source>
</evidence>
<name>A0A517T4Y6_9PLAN</name>
<dbReference type="EMBL" id="CP036316">
    <property type="protein sequence ID" value="QDT63429.1"/>
    <property type="molecule type" value="Genomic_DNA"/>
</dbReference>
<sequence length="142" mass="14839">MLAYFFAADAGTPAGTFIGTVSAVDPGVGQVTYRLQGNAPFTINSATGQITTTKDLVYLDDISWSLTALASDPQGETTSVPVVISLASSGPRVGTQDSPPEYTGTGEFWPVPDPLEEKPTGTKRGEKETEDQDPDSPPLGFG</sequence>
<evidence type="ECO:0000259" key="2">
    <source>
        <dbReference type="PROSITE" id="PS50268"/>
    </source>
</evidence>
<dbReference type="PROSITE" id="PS50268">
    <property type="entry name" value="CADHERIN_2"/>
    <property type="match status" value="1"/>
</dbReference>
<dbReference type="Pfam" id="PF00028">
    <property type="entry name" value="Cadherin"/>
    <property type="match status" value="1"/>
</dbReference>
<dbReference type="GO" id="GO:0005509">
    <property type="term" value="F:calcium ion binding"/>
    <property type="evidence" value="ECO:0007669"/>
    <property type="project" value="InterPro"/>
</dbReference>
<feature type="region of interest" description="Disordered" evidence="1">
    <location>
        <begin position="88"/>
        <end position="142"/>
    </location>
</feature>
<evidence type="ECO:0000313" key="3">
    <source>
        <dbReference type="EMBL" id="QDT63429.1"/>
    </source>
</evidence>
<feature type="compositionally biased region" description="Basic and acidic residues" evidence="1">
    <location>
        <begin position="115"/>
        <end position="127"/>
    </location>
</feature>
<dbReference type="Gene3D" id="2.60.40.60">
    <property type="entry name" value="Cadherins"/>
    <property type="match status" value="1"/>
</dbReference>
<dbReference type="GO" id="GO:0007156">
    <property type="term" value="P:homophilic cell adhesion via plasma membrane adhesion molecules"/>
    <property type="evidence" value="ECO:0007669"/>
    <property type="project" value="InterPro"/>
</dbReference>